<dbReference type="GO" id="GO:0005886">
    <property type="term" value="C:plasma membrane"/>
    <property type="evidence" value="ECO:0007669"/>
    <property type="project" value="TreeGrafter"/>
</dbReference>
<dbReference type="Proteomes" id="UP000605805">
    <property type="component" value="Unassembled WGS sequence"/>
</dbReference>
<feature type="transmembrane region" description="Helical" evidence="1">
    <location>
        <begin position="125"/>
        <end position="151"/>
    </location>
</feature>
<comment type="caution">
    <text evidence="3">The sequence shown here is derived from an EMBL/GenBank/DDBJ whole genome shotgun (WGS) entry which is preliminary data.</text>
</comment>
<accession>A0A832YZM8</accession>
<name>A0A832YZM8_9CREN</name>
<feature type="transmembrane region" description="Helical" evidence="1">
    <location>
        <begin position="37"/>
        <end position="69"/>
    </location>
</feature>
<sequence length="226" mass="24415">MGKGITTNFCGIAAFLTLSVVLYLVKDVVIHSISGLPGYLAIFLVSFVGASSVLIPIPYVAIVFTLTIAGNLNPLYVALAGGGGSGVGEFTGWIVGRFFSKAIESTKYYGRVEALIKFLERRGRVWLPLVIFMFALTPLPDDILFIVLGALRYSLWKALSVSICGKILMMYLVAYSGTAIGSYFVESGVGIDVVFVGSVIALVVILLIMMLIDWEKVLSSKIRAIR</sequence>
<dbReference type="EMBL" id="DQTV01000060">
    <property type="protein sequence ID" value="HIP57077.1"/>
    <property type="molecule type" value="Genomic_DNA"/>
</dbReference>
<dbReference type="PANTHER" id="PTHR42709:SF10">
    <property type="entry name" value="SNARE ASSOCIATED GOLGI PROTEIN"/>
    <property type="match status" value="1"/>
</dbReference>
<organism evidence="3 4">
    <name type="scientific">Ignisphaera aggregans</name>
    <dbReference type="NCBI Taxonomy" id="334771"/>
    <lineage>
        <taxon>Archaea</taxon>
        <taxon>Thermoproteota</taxon>
        <taxon>Thermoprotei</taxon>
        <taxon>Desulfurococcales</taxon>
        <taxon>Desulfurococcaceae</taxon>
        <taxon>Ignisphaera</taxon>
    </lineage>
</organism>
<feature type="transmembrane region" description="Helical" evidence="1">
    <location>
        <begin position="6"/>
        <end position="25"/>
    </location>
</feature>
<dbReference type="AlphaFoldDB" id="A0A832YZM8"/>
<evidence type="ECO:0000259" key="2">
    <source>
        <dbReference type="Pfam" id="PF09335"/>
    </source>
</evidence>
<dbReference type="InterPro" id="IPR032816">
    <property type="entry name" value="VTT_dom"/>
</dbReference>
<proteinExistence type="predicted"/>
<evidence type="ECO:0000313" key="4">
    <source>
        <dbReference type="Proteomes" id="UP000605805"/>
    </source>
</evidence>
<feature type="domain" description="VTT" evidence="2">
    <location>
        <begin position="60"/>
        <end position="178"/>
    </location>
</feature>
<feature type="transmembrane region" description="Helical" evidence="1">
    <location>
        <begin position="163"/>
        <end position="185"/>
    </location>
</feature>
<keyword evidence="1" id="KW-0812">Transmembrane</keyword>
<evidence type="ECO:0000313" key="3">
    <source>
        <dbReference type="EMBL" id="HIP57077.1"/>
    </source>
</evidence>
<evidence type="ECO:0000256" key="1">
    <source>
        <dbReference type="SAM" id="Phobius"/>
    </source>
</evidence>
<gene>
    <name evidence="3" type="ORF">EYH02_03290</name>
</gene>
<protein>
    <recommendedName>
        <fullName evidence="2">VTT domain-containing protein</fullName>
    </recommendedName>
</protein>
<reference evidence="3" key="1">
    <citation type="journal article" date="2020" name="ISME J.">
        <title>Gammaproteobacteria mediating utilization of methyl-, sulfur- and petroleum organic compounds in deep ocean hydrothermal plumes.</title>
        <authorList>
            <person name="Zhou Z."/>
            <person name="Liu Y."/>
            <person name="Pan J."/>
            <person name="Cron B.R."/>
            <person name="Toner B.M."/>
            <person name="Anantharaman K."/>
            <person name="Breier J.A."/>
            <person name="Dick G.J."/>
            <person name="Li M."/>
        </authorList>
    </citation>
    <scope>NUCLEOTIDE SEQUENCE</scope>
    <source>
        <strain evidence="3">SZUA-1435</strain>
    </source>
</reference>
<dbReference type="InterPro" id="IPR051311">
    <property type="entry name" value="DedA_domain"/>
</dbReference>
<dbReference type="PANTHER" id="PTHR42709">
    <property type="entry name" value="ALKALINE PHOSPHATASE LIKE PROTEIN"/>
    <property type="match status" value="1"/>
</dbReference>
<dbReference type="Pfam" id="PF09335">
    <property type="entry name" value="VTT_dom"/>
    <property type="match status" value="1"/>
</dbReference>
<feature type="transmembrane region" description="Helical" evidence="1">
    <location>
        <begin position="191"/>
        <end position="212"/>
    </location>
</feature>
<keyword evidence="1" id="KW-1133">Transmembrane helix</keyword>
<keyword evidence="1" id="KW-0472">Membrane</keyword>